<dbReference type="RefSeq" id="WP_093833380.1">
    <property type="nucleotide sequence ID" value="NZ_FOLQ01000023.1"/>
</dbReference>
<dbReference type="Proteomes" id="UP000198598">
    <property type="component" value="Unassembled WGS sequence"/>
</dbReference>
<sequence>MKRFLALSSLKTMIPQQSEASRAIQLEFVADLSYNPRTHQYRVDLTEPYRTQLPRDRNYLLLDVEGFTVHKLLDAFQVEVVDYYQQKCEEARQALDRIRIESQFRV</sequence>
<dbReference type="OrthoDB" id="9890974at2"/>
<protein>
    <submittedName>
        <fullName evidence="1">Uncharacterized protein</fullName>
    </submittedName>
</protein>
<evidence type="ECO:0000313" key="2">
    <source>
        <dbReference type="Proteomes" id="UP000198598"/>
    </source>
</evidence>
<gene>
    <name evidence="1" type="ORF">SAMN05216167_1239</name>
</gene>
<dbReference type="AlphaFoldDB" id="A0A1I2ESN1"/>
<keyword evidence="2" id="KW-1185">Reference proteome</keyword>
<name>A0A1I2ESN1_9BACT</name>
<proteinExistence type="predicted"/>
<dbReference type="EMBL" id="FOLQ01000023">
    <property type="protein sequence ID" value="SFE95230.1"/>
    <property type="molecule type" value="Genomic_DNA"/>
</dbReference>
<organism evidence="1 2">
    <name type="scientific">Spirosoma endophyticum</name>
    <dbReference type="NCBI Taxonomy" id="662367"/>
    <lineage>
        <taxon>Bacteria</taxon>
        <taxon>Pseudomonadati</taxon>
        <taxon>Bacteroidota</taxon>
        <taxon>Cytophagia</taxon>
        <taxon>Cytophagales</taxon>
        <taxon>Cytophagaceae</taxon>
        <taxon>Spirosoma</taxon>
    </lineage>
</organism>
<evidence type="ECO:0000313" key="1">
    <source>
        <dbReference type="EMBL" id="SFE95230.1"/>
    </source>
</evidence>
<accession>A0A1I2ESN1</accession>
<reference evidence="1 2" key="1">
    <citation type="submission" date="2016-10" db="EMBL/GenBank/DDBJ databases">
        <authorList>
            <person name="de Groot N.N."/>
        </authorList>
    </citation>
    <scope>NUCLEOTIDE SEQUENCE [LARGE SCALE GENOMIC DNA]</scope>
    <source>
        <strain evidence="1 2">DSM 26130</strain>
    </source>
</reference>